<comment type="caution">
    <text evidence="3">The sequence shown here is derived from an EMBL/GenBank/DDBJ whole genome shotgun (WGS) entry which is preliminary data.</text>
</comment>
<name>A0AB34JJ21_PRYPA</name>
<dbReference type="EMBL" id="JBGBPQ010000007">
    <property type="protein sequence ID" value="KAL1521924.1"/>
    <property type="molecule type" value="Genomic_DNA"/>
</dbReference>
<feature type="coiled-coil region" evidence="1">
    <location>
        <begin position="510"/>
        <end position="565"/>
    </location>
</feature>
<feature type="compositionally biased region" description="Low complexity" evidence="2">
    <location>
        <begin position="339"/>
        <end position="350"/>
    </location>
</feature>
<feature type="region of interest" description="Disordered" evidence="2">
    <location>
        <begin position="1394"/>
        <end position="1413"/>
    </location>
</feature>
<proteinExistence type="predicted"/>
<sequence>MGIDDDGQSRAELAGRYPWRLNILLVQRHARPSLTKASQDWSASLLRDSMLKGIEPFATFPPNEKRALTSIPVIPLALNSSTVDFAFELLLGAPVAIQPVLGVPYRSTSASGTAPQPFDPVRKDGLSDLGRFESGVAQLPHELGRFRHMSNDGEPLMAESRVALAFLDRAVMVGGCPSFTFRSTGNVAGTKGLSEMISVCLEMAPVPAYDERVQSSPPDLELCEKAFELIVSSGGLGSPELCAQVLTKLESFGWQVDWKAFKDTMRDECPDAVSSASPMPRAPAGRASAGAQKYAPKSASVAPAPPDDPQHEVNNDQPLVLVGDEKVKVPAAQREKEPAPSAAGPIGSPATRRRIVAQEEWRAHASPPSRIDYSGPHKLRLPPTAVSRYASSGGEAGSIEDSAAASYWECLAAALQSLMPAIDYDFEHTIVVSEAKGCDWVSGHREYHMPGVDFTTPLTAERTAMDRMRNLINDRVAHDEAGVKISGTVTIWARSYALDDPRTVCVDQDRAAKQQQVDQASEELERLESQSCCGDCCNSSLRQEIRQAAERLRELELELNSIKERLPWHPLKLTDAEEVAKAWSQMQPKLFSQFEHHLMQLQRRVSGTIGFTLRDEWRYLRFDKKAVFINSDRDVYDEHPLKPQVVNPRPRCWDKPWLAEVESFGTADLETRLPLHGAFRNAFATATAMSPINADGLVHSGDSLRFEGNAALHMPTKIRIRLDDGALVKGIHDVTVELNSASEICDEKVECDVPDNGVVTFTNPKVPLFPDEVERMRGRSDDLKVIGVSSVSCWLAMAFSGYPSDKVFRSNIRLRRRLLAIANHGKIKGGDSLVTEDGKEGGFRSVSGLITSGKRLFNRASSRLPFRSGNKQEKYKKGFYKDCECRTTVEVNCESISGTGWGSDKGDDDLLFVRESQTTLYDPPTEPRRKTIKEFEGTESPKEELRTFQENVMNYENNLARWYIAKDRYDEYMHWLYLTDTIGEAALRLQCIEQRLYDAAWARYFVLQPSKATGSWKQKVLGPTNPTFNIPMLTKIPFYCISRESNTSWKWPAPPPTWGESQVKAAVECAKAEEERQRRIKEETTLAARKERDKEARAAKEANRLRQLIKDQNKKELETQASMHEKNAKGHARAAQQLEALARQAAKEEKRQCDLAECLPLIREAQVYVDKLRSQMREIVDSTREHFVQINNEAIKKHSEWAAVTELQEQCVPKAVLEPFTLESNEGFDSEISKLRKYEKRIRVVLGSFAHDVDTRIEPRHKEHSEYSALIAQLLNLPNLDNERESGVRDWLKDVNWQSGLPHFPPDIQIDPQRLKEQMLPAEDNSGQEQTCESGDYGDELERVNEEALAIAINSVQHARIPFDAFYLKGTMQWSLDSCFFVKPRLLSKATSLRLTSAEPDEPDDADDDTSMVSAAEDGHDVGEHEETNYEGNSAEDEGEVNETTAQESLGSTRMFYPAHIGLQAAIGYHLNFVLPSEVQTSLVGKHLPKWIFVKQHRYRLWYCERAEWFHPMFCPQAVEKRSVVDILNAEGISRSAVKNLYKKFKDLDFARPGGFTCNLCSKKVEPSEMILWDQYNQKEKKVSSEYNPSRVRSKATLEMAMSNCDPGLAPARDCLPVMKRVCQGYFCHHREMNGEALKLFNRCFSVCMECAMEQHLTYTPSSSDAIDEPDVELRGDLMRPRLRLRQPDYAQRLVRIEEDFKTKCFTAEALKRGAPAGTPWYVLADAALALVGTVPTQFAAPLERVGGSGEAVRVGALDTVGGLSIQALETPLELDADELTNELAIGQPQFVGTIGTFPAFARSQCYYFQEFVPNESDPARSRHPFSKGDGYLEVVQAREKKENKRAANSFSGALDVLIDALFKAESNARAKNVSQDGQYWRLVMEGVKSGALSKKDRDELREAFLSSNGHVLQPSEGVITRGGGIEAELRPETAMDKDVLSKPQSSVELNFFAVSVASFFYSRTRAKEQWVVDASAIEADKEEKLKMAIENQAHAAELSKPDEEPSDKQVEQWQERVASGVSEIIEMTEPPNGPLACKEVPQFVRDVINVKYPLRIDEIEFKLIGVEEVDVLFYHAAQPLKFVSSALHDIASAMRGALSACYFGDSQEGEYEELLTTSGSPYRRRKYSGAAPSIEIALRNLRQALMVRATSCALEDKHKPSWCPPNFEPKSMDLGTKKIEYANLSFCRFHLESDDADAINPNEDLLDAISKFELWWSLNMQMYKVMGLQREYILFFSACVSTDQERFANTVATHFGVDKDTGDASQSLKNATAALIQNIDAMKQMKEEVTAVIRHCNKGMSAVYKELREWGMEWEKKEMRRAPTTVSSVVPFIIEITRSSE</sequence>
<accession>A0AB34JJ21</accession>
<feature type="compositionally biased region" description="Low complexity" evidence="2">
    <location>
        <begin position="272"/>
        <end position="302"/>
    </location>
</feature>
<keyword evidence="4" id="KW-1185">Reference proteome</keyword>
<feature type="region of interest" description="Disordered" evidence="2">
    <location>
        <begin position="1418"/>
        <end position="1447"/>
    </location>
</feature>
<feature type="region of interest" description="Disordered" evidence="2">
    <location>
        <begin position="330"/>
        <end position="350"/>
    </location>
</feature>
<keyword evidence="1" id="KW-0175">Coiled coil</keyword>
<feature type="compositionally biased region" description="Basic and acidic residues" evidence="2">
    <location>
        <begin position="1418"/>
        <end position="1428"/>
    </location>
</feature>
<feature type="compositionally biased region" description="Acidic residues" evidence="2">
    <location>
        <begin position="1399"/>
        <end position="1410"/>
    </location>
</feature>
<protein>
    <submittedName>
        <fullName evidence="3">Uncharacterized protein</fullName>
    </submittedName>
</protein>
<gene>
    <name evidence="3" type="ORF">AB1Y20_021572</name>
</gene>
<evidence type="ECO:0000313" key="3">
    <source>
        <dbReference type="EMBL" id="KAL1521924.1"/>
    </source>
</evidence>
<reference evidence="3 4" key="1">
    <citation type="journal article" date="2024" name="Science">
        <title>Giant polyketide synthase enzymes in the biosynthesis of giant marine polyether toxins.</title>
        <authorList>
            <person name="Fallon T.R."/>
            <person name="Shende V.V."/>
            <person name="Wierzbicki I.H."/>
            <person name="Pendleton A.L."/>
            <person name="Watervoot N.F."/>
            <person name="Auber R.P."/>
            <person name="Gonzalez D.J."/>
            <person name="Wisecaver J.H."/>
            <person name="Moore B.S."/>
        </authorList>
    </citation>
    <scope>NUCLEOTIDE SEQUENCE [LARGE SCALE GENOMIC DNA]</scope>
    <source>
        <strain evidence="3 4">12B1</strain>
    </source>
</reference>
<organism evidence="3 4">
    <name type="scientific">Prymnesium parvum</name>
    <name type="common">Toxic golden alga</name>
    <dbReference type="NCBI Taxonomy" id="97485"/>
    <lineage>
        <taxon>Eukaryota</taxon>
        <taxon>Haptista</taxon>
        <taxon>Haptophyta</taxon>
        <taxon>Prymnesiophyceae</taxon>
        <taxon>Prymnesiales</taxon>
        <taxon>Prymnesiaceae</taxon>
        <taxon>Prymnesium</taxon>
    </lineage>
</organism>
<evidence type="ECO:0000256" key="1">
    <source>
        <dbReference type="SAM" id="Coils"/>
    </source>
</evidence>
<dbReference type="Proteomes" id="UP001515480">
    <property type="component" value="Unassembled WGS sequence"/>
</dbReference>
<evidence type="ECO:0000313" key="4">
    <source>
        <dbReference type="Proteomes" id="UP001515480"/>
    </source>
</evidence>
<feature type="region of interest" description="Disordered" evidence="2">
    <location>
        <begin position="269"/>
        <end position="316"/>
    </location>
</feature>
<feature type="coiled-coil region" evidence="1">
    <location>
        <begin position="1095"/>
        <end position="1151"/>
    </location>
</feature>
<evidence type="ECO:0000256" key="2">
    <source>
        <dbReference type="SAM" id="MobiDB-lite"/>
    </source>
</evidence>